<dbReference type="EMBL" id="ADFV01016736">
    <property type="status" value="NOT_ANNOTATED_CDS"/>
    <property type="molecule type" value="Genomic_DNA"/>
</dbReference>
<evidence type="ECO:0000256" key="7">
    <source>
        <dbReference type="ARBA" id="ARBA00022723"/>
    </source>
</evidence>
<evidence type="ECO:0000256" key="15">
    <source>
        <dbReference type="ARBA" id="ARBA00034103"/>
    </source>
</evidence>
<feature type="domain" description="MHD2" evidence="20">
    <location>
        <begin position="1151"/>
        <end position="1293"/>
    </location>
</feature>
<sequence>MSLLCVRVKRAKFQGSPDKFNTYVTLKVQNVKSTTVAVRGDQPSWEQDFMFEISRLDLGLSVEVWNKGLIWDTMVGTVWIALKTIRQSDEEGPGEWSTLEAETLMKDDEICGTRNPTPHKILLDTRFELPFDIPEDEARYWTYKWEQINALGADNEYSSQEESQRKPLTTAAAQCCHWTYLGWGEQQTFEDPDSAVDDRDSDYRSETSNSIPPPYHTTSQPNASVHQFPVPVRLPQQLLLQGSSRDSCNDSMQSYDLDYPERRAISPTSSSRYGSSCNVSQGSSQLSELDQYHEQVDDHQERDSIHSCHSSHSLSRDGQAGFGEQEKPLEVTGQAEKEAACEPKETKEDATTHPPPDLVLQKDHFLGPQESFPEENASSPFTQARAHWIRAVTKVRLQLQEIPDDDDPSLPQWLPEGPAGGLYGIDSMPDLRRKKPLPLVSDLSLVQSRKAGITSAMATRTSLKDEELKSHVYKKTLQALIYPISCTTPHNFEVWTATTPTYCYECEGLLWGIARQGMRCSECGVKCHEKCQDLLNADCLQECHNSSDRIKVRVWDEDDDIKSRVKQRLKRESDDFLGQTIIEVRTLSGEMDVWYNLEKRTDKSAVSGAIRLQISVEIKGEEKVAPYHVQYTCLHENLFHYLTDIQGSGGVRIPEARGDDAWKVYFDETAQEIVDEFAMRYGIESIYQAMTHFACLSSKYMCPGVPAVMSTLLANINAYYAHTTASTNVSASDRFAASNFGKERFVKLLDQLHNSLRIDLSTYRNNFPAGSPERLQDLKSTVDLLTSITFFRMKVQELQSPPRASQVVKDCVKACLNSTYEYIFNNCHDLYSCQYQLKQELPPEEQGPSIQNLDFWPKLITLIVSIIEEDKNSYTPVLNQFPQELNVGKVSAEVMWHLFAQDMKYALEEHEKDHLCKSADYMNLHFKVKWLHNEYVRDLPVLQGQVPDYPAWFEQFVLQWLDENEDVSLEFLRGALERDKKDGFQQTSEHALFSCSVVDVFTQLNQSFEIIRKLECPDPSILAHYMRRFAKTIGKVLMQYADILSKDFPAYCTKEKLPCILMNNMQQLRVQLEKMFEAMGGKELDLEAADSLKELQVKLNTVLDELSMVFGNSFQVRIDECVRQMADILGQVRGTGNASPDTRASAAQDADSVLRPLMDFLDSNLTLFATVCEKTVLKRVLKELWRVVMNTMERMIVLPPLTDQTGTQLIFTAAKELSHLSKLKDHMVREETRNLTPKQCAVLDLALDTIKQYFHAGGNGLKKTFLEKSPDLQSLRYALSLYTQTTDTLIKTFVRSQTTQVHDGKGIRFTANEDIRPEKGSGVDDPVGEVSIQVDLFTHPGTGEHKVTVKVVAANDLKWQTAGMFRPFVEVTMVGPHQTDKKRKFTTKSKSNNWAPKYNETFHFLLGNEEGPESYELQICVKDYCFAREDRVLGLAVMPLRDVTAKGSCACWCPLGRKIHMDETGLTILRILSQRSNDEVAREFVKLKSESRSTEEGS</sequence>
<feature type="region of interest" description="Disordered" evidence="16">
    <location>
        <begin position="242"/>
        <end position="358"/>
    </location>
</feature>
<evidence type="ECO:0000256" key="12">
    <source>
        <dbReference type="ARBA" id="ARBA00023018"/>
    </source>
</evidence>
<dbReference type="SMART" id="SM01145">
    <property type="entry name" value="DUF1041"/>
    <property type="match status" value="1"/>
</dbReference>
<dbReference type="EMBL" id="ADFV01016728">
    <property type="status" value="NOT_ANNOTATED_CDS"/>
    <property type="molecule type" value="Genomic_DNA"/>
</dbReference>
<dbReference type="FunFam" id="2.60.40.150:FF:000002">
    <property type="entry name" value="Protein unc-13 homolog B"/>
    <property type="match status" value="1"/>
</dbReference>
<proteinExistence type="inferred from homology"/>
<evidence type="ECO:0000256" key="10">
    <source>
        <dbReference type="ARBA" id="ARBA00022833"/>
    </source>
</evidence>
<feature type="domain" description="C2" evidence="17">
    <location>
        <begin position="1"/>
        <end position="97"/>
    </location>
</feature>
<dbReference type="Gene3D" id="3.30.60.20">
    <property type="match status" value="1"/>
</dbReference>
<dbReference type="InterPro" id="IPR002219">
    <property type="entry name" value="PKC_DAG/PE"/>
</dbReference>
<feature type="compositionally biased region" description="Polar residues" evidence="16">
    <location>
        <begin position="206"/>
        <end position="223"/>
    </location>
</feature>
<feature type="compositionally biased region" description="Polar residues" evidence="16">
    <location>
        <begin position="266"/>
        <end position="288"/>
    </location>
</feature>
<dbReference type="CDD" id="cd08394">
    <property type="entry name" value="C2A_Munc13"/>
    <property type="match status" value="1"/>
</dbReference>
<keyword evidence="12" id="KW-0770">Synapse</keyword>
<dbReference type="PROSITE" id="PS51259">
    <property type="entry name" value="MHD2"/>
    <property type="match status" value="1"/>
</dbReference>
<dbReference type="Pfam" id="PF00130">
    <property type="entry name" value="C1_1"/>
    <property type="match status" value="1"/>
</dbReference>
<dbReference type="PANTHER" id="PTHR10480:SF8">
    <property type="entry name" value="PROTEIN UNC-13 HOMOLOG B"/>
    <property type="match status" value="1"/>
</dbReference>
<feature type="compositionally biased region" description="Polar residues" evidence="16">
    <location>
        <begin position="242"/>
        <end position="254"/>
    </location>
</feature>
<dbReference type="EMBL" id="ADFV01016727">
    <property type="status" value="NOT_ANNOTATED_CDS"/>
    <property type="molecule type" value="Genomic_DNA"/>
</dbReference>
<dbReference type="PROSITE" id="PS50004">
    <property type="entry name" value="C2"/>
    <property type="match status" value="2"/>
</dbReference>
<dbReference type="FunFam" id="1.20.58.1100:FF:000001">
    <property type="entry name" value="Protein unc-13 homolog B"/>
    <property type="match status" value="1"/>
</dbReference>
<keyword evidence="13" id="KW-0175">Coiled coil</keyword>
<dbReference type="FunFam" id="2.60.40.150:FF:000014">
    <property type="entry name" value="protein unc-13 homolog B"/>
    <property type="match status" value="1"/>
</dbReference>
<dbReference type="GeneTree" id="ENSGT00940000154929"/>
<dbReference type="EMBL" id="ADFV01016732">
    <property type="status" value="NOT_ANNOTATED_CDS"/>
    <property type="molecule type" value="Genomic_DNA"/>
</dbReference>
<dbReference type="GO" id="GO:0016081">
    <property type="term" value="P:synaptic vesicle docking"/>
    <property type="evidence" value="ECO:0007669"/>
    <property type="project" value="TreeGrafter"/>
</dbReference>
<evidence type="ECO:0000313" key="22">
    <source>
        <dbReference type="Proteomes" id="UP000001073"/>
    </source>
</evidence>
<reference evidence="21" key="2">
    <citation type="submission" date="2025-08" db="UniProtKB">
        <authorList>
            <consortium name="Ensembl"/>
        </authorList>
    </citation>
    <scope>IDENTIFICATION</scope>
</reference>
<evidence type="ECO:0000256" key="8">
    <source>
        <dbReference type="ARBA" id="ARBA00022737"/>
    </source>
</evidence>
<evidence type="ECO:0000256" key="6">
    <source>
        <dbReference type="ARBA" id="ARBA00022553"/>
    </source>
</evidence>
<keyword evidence="10" id="KW-0862">Zinc</keyword>
<keyword evidence="14" id="KW-0472">Membrane</keyword>
<dbReference type="GO" id="GO:0098831">
    <property type="term" value="C:presynaptic active zone cytoplasmic component"/>
    <property type="evidence" value="ECO:0007669"/>
    <property type="project" value="TreeGrafter"/>
</dbReference>
<dbReference type="EMBL" id="ADFV01016730">
    <property type="status" value="NOT_ANNOTATED_CDS"/>
    <property type="molecule type" value="Genomic_DNA"/>
</dbReference>
<keyword evidence="6" id="KW-0597">Phosphoprotein</keyword>
<dbReference type="GO" id="GO:0017075">
    <property type="term" value="F:syntaxin-1 binding"/>
    <property type="evidence" value="ECO:0007669"/>
    <property type="project" value="TreeGrafter"/>
</dbReference>
<dbReference type="PROSITE" id="PS00479">
    <property type="entry name" value="ZF_DAG_PE_1"/>
    <property type="match status" value="1"/>
</dbReference>
<keyword evidence="11" id="KW-0106">Calcium</keyword>
<evidence type="ECO:0000259" key="17">
    <source>
        <dbReference type="PROSITE" id="PS50004"/>
    </source>
</evidence>
<dbReference type="SMART" id="SM00239">
    <property type="entry name" value="C2"/>
    <property type="match status" value="2"/>
</dbReference>
<comment type="subcellular location">
    <subcellularLocation>
        <location evidence="2">Cytoplasm</location>
    </subcellularLocation>
    <subcellularLocation>
        <location evidence="1">Membrane</location>
        <topology evidence="1">Peripheral membrane protein</topology>
    </subcellularLocation>
    <subcellularLocation>
        <location evidence="15">Synapse</location>
    </subcellularLocation>
</comment>
<dbReference type="Pfam" id="PF00168">
    <property type="entry name" value="C2"/>
    <property type="match status" value="3"/>
</dbReference>
<evidence type="ECO:0000259" key="20">
    <source>
        <dbReference type="PROSITE" id="PS51259"/>
    </source>
</evidence>
<keyword evidence="4" id="KW-0268">Exocytosis</keyword>
<feature type="region of interest" description="Disordered" evidence="16">
    <location>
        <begin position="188"/>
        <end position="223"/>
    </location>
</feature>
<evidence type="ECO:0000256" key="11">
    <source>
        <dbReference type="ARBA" id="ARBA00022837"/>
    </source>
</evidence>
<dbReference type="InterPro" id="IPR014770">
    <property type="entry name" value="Munc13_1"/>
</dbReference>
<dbReference type="InterPro" id="IPR035892">
    <property type="entry name" value="C2_domain_sf"/>
</dbReference>
<evidence type="ECO:0000256" key="3">
    <source>
        <dbReference type="ARBA" id="ARBA00005823"/>
    </source>
</evidence>
<evidence type="ECO:0000256" key="1">
    <source>
        <dbReference type="ARBA" id="ARBA00004170"/>
    </source>
</evidence>
<comment type="similarity">
    <text evidence="3">Belongs to the unc-13 family.</text>
</comment>
<protein>
    <submittedName>
        <fullName evidence="21">Unc-13 homolog B</fullName>
    </submittedName>
</protein>
<dbReference type="GO" id="GO:0008270">
    <property type="term" value="F:zinc ion binding"/>
    <property type="evidence" value="ECO:0007669"/>
    <property type="project" value="UniProtKB-KW"/>
</dbReference>
<accession>A0A2I3FWC3</accession>
<dbReference type="EMBL" id="ADFV01016731">
    <property type="status" value="NOT_ANNOTATED_CDS"/>
    <property type="molecule type" value="Genomic_DNA"/>
</dbReference>
<dbReference type="Gene3D" id="1.20.58.1100">
    <property type="match status" value="1"/>
</dbReference>
<evidence type="ECO:0000259" key="19">
    <source>
        <dbReference type="PROSITE" id="PS51258"/>
    </source>
</evidence>
<dbReference type="InterPro" id="IPR027080">
    <property type="entry name" value="Unc-13"/>
</dbReference>
<keyword evidence="7" id="KW-0479">Metal-binding</keyword>
<keyword evidence="22" id="KW-1185">Reference proteome</keyword>
<feature type="domain" description="Phorbol-ester/DAG-type" evidence="18">
    <location>
        <begin position="489"/>
        <end position="539"/>
    </location>
</feature>
<dbReference type="Gene3D" id="2.60.40.150">
    <property type="entry name" value="C2 domain"/>
    <property type="match status" value="3"/>
</dbReference>
<dbReference type="GO" id="GO:0031594">
    <property type="term" value="C:neuromuscular junction"/>
    <property type="evidence" value="ECO:0007669"/>
    <property type="project" value="TreeGrafter"/>
</dbReference>
<dbReference type="GO" id="GO:0035249">
    <property type="term" value="P:synaptic transmission, glutamatergic"/>
    <property type="evidence" value="ECO:0007669"/>
    <property type="project" value="TreeGrafter"/>
</dbReference>
<dbReference type="CDD" id="cd08395">
    <property type="entry name" value="C2C_Munc13"/>
    <property type="match status" value="1"/>
</dbReference>
<dbReference type="FunFam" id="1.10.357.50:FF:000001">
    <property type="entry name" value="Protein unc-13 homolog B"/>
    <property type="match status" value="1"/>
</dbReference>
<feature type="domain" description="C2" evidence="17">
    <location>
        <begin position="1326"/>
        <end position="1453"/>
    </location>
</feature>
<dbReference type="InterPro" id="IPR046349">
    <property type="entry name" value="C1-like_sf"/>
</dbReference>
<feature type="compositionally biased region" description="Basic and acidic residues" evidence="16">
    <location>
        <begin position="324"/>
        <end position="351"/>
    </location>
</feature>
<evidence type="ECO:0000313" key="21">
    <source>
        <dbReference type="Ensembl" id="ENSNLEP00000025303.1"/>
    </source>
</evidence>
<evidence type="ECO:0000256" key="2">
    <source>
        <dbReference type="ARBA" id="ARBA00004496"/>
    </source>
</evidence>
<dbReference type="GO" id="GO:0019992">
    <property type="term" value="F:diacylglycerol binding"/>
    <property type="evidence" value="ECO:0007669"/>
    <property type="project" value="InterPro"/>
</dbReference>
<dbReference type="SMART" id="SM00109">
    <property type="entry name" value="C1"/>
    <property type="match status" value="1"/>
</dbReference>
<evidence type="ECO:0000256" key="14">
    <source>
        <dbReference type="ARBA" id="ARBA00023136"/>
    </source>
</evidence>
<dbReference type="GO" id="GO:0016082">
    <property type="term" value="P:synaptic vesicle priming"/>
    <property type="evidence" value="ECO:0007669"/>
    <property type="project" value="TreeGrafter"/>
</dbReference>
<feature type="domain" description="MHD1" evidence="19">
    <location>
        <begin position="901"/>
        <end position="1044"/>
    </location>
</feature>
<dbReference type="GO" id="GO:0043195">
    <property type="term" value="C:terminal bouton"/>
    <property type="evidence" value="ECO:0007669"/>
    <property type="project" value="TreeGrafter"/>
</dbReference>
<evidence type="ECO:0000256" key="16">
    <source>
        <dbReference type="SAM" id="MobiDB-lite"/>
    </source>
</evidence>
<dbReference type="FunFam" id="3.30.60.20:FF:000001">
    <property type="entry name" value="Protein unc-13 homolog B"/>
    <property type="match status" value="1"/>
</dbReference>
<dbReference type="GO" id="GO:0061789">
    <property type="term" value="P:dense core granule priming"/>
    <property type="evidence" value="ECO:0007669"/>
    <property type="project" value="TreeGrafter"/>
</dbReference>
<dbReference type="PROSITE" id="PS51258">
    <property type="entry name" value="MHD1"/>
    <property type="match status" value="1"/>
</dbReference>
<gene>
    <name evidence="21" type="primary">UNC13B</name>
</gene>
<dbReference type="PANTHER" id="PTHR10480">
    <property type="entry name" value="PROTEIN UNC-13 HOMOLOG"/>
    <property type="match status" value="1"/>
</dbReference>
<evidence type="ECO:0000256" key="9">
    <source>
        <dbReference type="ARBA" id="ARBA00022771"/>
    </source>
</evidence>
<dbReference type="EMBL" id="ADFV01016729">
    <property type="status" value="NOT_ANNOTATED_CDS"/>
    <property type="molecule type" value="Genomic_DNA"/>
</dbReference>
<dbReference type="GO" id="GO:0030672">
    <property type="term" value="C:synaptic vesicle membrane"/>
    <property type="evidence" value="ECO:0007669"/>
    <property type="project" value="TreeGrafter"/>
</dbReference>
<evidence type="ECO:0000259" key="18">
    <source>
        <dbReference type="PROSITE" id="PS50081"/>
    </source>
</evidence>
<evidence type="ECO:0000256" key="4">
    <source>
        <dbReference type="ARBA" id="ARBA00022483"/>
    </source>
</evidence>
<dbReference type="EMBL" id="ADFV01016734">
    <property type="status" value="NOT_ANNOTATED_CDS"/>
    <property type="molecule type" value="Genomic_DNA"/>
</dbReference>
<dbReference type="Gene3D" id="1.10.357.50">
    <property type="match status" value="1"/>
</dbReference>
<dbReference type="GO" id="GO:0042734">
    <property type="term" value="C:presynaptic membrane"/>
    <property type="evidence" value="ECO:0007669"/>
    <property type="project" value="TreeGrafter"/>
</dbReference>
<dbReference type="InterPro" id="IPR000008">
    <property type="entry name" value="C2_dom"/>
</dbReference>
<dbReference type="GO" id="GO:0005516">
    <property type="term" value="F:calmodulin binding"/>
    <property type="evidence" value="ECO:0007669"/>
    <property type="project" value="TreeGrafter"/>
</dbReference>
<dbReference type="EMBL" id="ADFV01016733">
    <property type="status" value="NOT_ANNOTATED_CDS"/>
    <property type="molecule type" value="Genomic_DNA"/>
</dbReference>
<keyword evidence="5" id="KW-0963">Cytoplasm</keyword>
<dbReference type="SUPFAM" id="SSF57889">
    <property type="entry name" value="Cysteine-rich domain"/>
    <property type="match status" value="1"/>
</dbReference>
<name>A0A2I3FWC3_NOMLE</name>
<feature type="compositionally biased region" description="Basic and acidic residues" evidence="16">
    <location>
        <begin position="196"/>
        <end position="205"/>
    </location>
</feature>
<dbReference type="Ensembl" id="ENSNLET00000034688.1">
    <property type="protein sequence ID" value="ENSNLEP00000025303.1"/>
    <property type="gene ID" value="ENSNLEG00000004514.3"/>
</dbReference>
<dbReference type="InterPro" id="IPR010439">
    <property type="entry name" value="MUN_dom"/>
</dbReference>
<reference evidence="21 22" key="1">
    <citation type="submission" date="2012-10" db="EMBL/GenBank/DDBJ databases">
        <authorList>
            <consortium name="Gibbon Genome Sequencing Consortium"/>
        </authorList>
    </citation>
    <scope>NUCLEOTIDE SEQUENCE [LARGE SCALE GENOMIC DNA]</scope>
</reference>
<dbReference type="GO" id="GO:0099525">
    <property type="term" value="P:presynaptic dense core vesicle exocytosis"/>
    <property type="evidence" value="ECO:0007669"/>
    <property type="project" value="TreeGrafter"/>
</dbReference>
<feature type="compositionally biased region" description="Basic and acidic residues" evidence="16">
    <location>
        <begin position="290"/>
        <end position="306"/>
    </location>
</feature>
<dbReference type="FunFam" id="2.60.40.150:FF:000031">
    <property type="entry name" value="Protein unc-13 homolog B"/>
    <property type="match status" value="1"/>
</dbReference>
<dbReference type="Proteomes" id="UP000001073">
    <property type="component" value="Chromosome 8"/>
</dbReference>
<dbReference type="EMBL" id="ADFV01016735">
    <property type="status" value="NOT_ANNOTATED_CDS"/>
    <property type="molecule type" value="Genomic_DNA"/>
</dbReference>
<dbReference type="Pfam" id="PF06292">
    <property type="entry name" value="MUN"/>
    <property type="match status" value="1"/>
</dbReference>
<dbReference type="PROSITE" id="PS50081">
    <property type="entry name" value="ZF_DAG_PE_2"/>
    <property type="match status" value="1"/>
</dbReference>
<reference evidence="21" key="3">
    <citation type="submission" date="2025-09" db="UniProtKB">
        <authorList>
            <consortium name="Ensembl"/>
        </authorList>
    </citation>
    <scope>IDENTIFICATION</scope>
</reference>
<evidence type="ECO:0000256" key="5">
    <source>
        <dbReference type="ARBA" id="ARBA00022490"/>
    </source>
</evidence>
<dbReference type="InterPro" id="IPR014772">
    <property type="entry name" value="Munc13_dom-2"/>
</dbReference>
<organism evidence="21 22">
    <name type="scientific">Nomascus leucogenys</name>
    <name type="common">Northern white-cheeked gibbon</name>
    <name type="synonym">Hylobates leucogenys</name>
    <dbReference type="NCBI Taxonomy" id="61853"/>
    <lineage>
        <taxon>Eukaryota</taxon>
        <taxon>Metazoa</taxon>
        <taxon>Chordata</taxon>
        <taxon>Craniata</taxon>
        <taxon>Vertebrata</taxon>
        <taxon>Euteleostomi</taxon>
        <taxon>Mammalia</taxon>
        <taxon>Eutheria</taxon>
        <taxon>Euarchontoglires</taxon>
        <taxon>Primates</taxon>
        <taxon>Haplorrhini</taxon>
        <taxon>Catarrhini</taxon>
        <taxon>Hylobatidae</taxon>
        <taxon>Nomascus</taxon>
    </lineage>
</organism>
<dbReference type="SUPFAM" id="SSF49562">
    <property type="entry name" value="C2 domain (Calcium/lipid-binding domain, CaLB)"/>
    <property type="match status" value="3"/>
</dbReference>
<keyword evidence="8" id="KW-0677">Repeat</keyword>
<keyword evidence="9" id="KW-0863">Zinc-finger</keyword>
<evidence type="ECO:0000256" key="13">
    <source>
        <dbReference type="ARBA" id="ARBA00023054"/>
    </source>
</evidence>